<organism evidence="2 3">
    <name type="scientific">Actinacidiphila polyblastidii</name>
    <dbReference type="NCBI Taxonomy" id="3110430"/>
    <lineage>
        <taxon>Bacteria</taxon>
        <taxon>Bacillati</taxon>
        <taxon>Actinomycetota</taxon>
        <taxon>Actinomycetes</taxon>
        <taxon>Kitasatosporales</taxon>
        <taxon>Streptomycetaceae</taxon>
        <taxon>Actinacidiphila</taxon>
    </lineage>
</organism>
<dbReference type="Gene3D" id="3.30.565.10">
    <property type="entry name" value="Histidine kinase-like ATPase, C-terminal domain"/>
    <property type="match status" value="1"/>
</dbReference>
<feature type="region of interest" description="Disordered" evidence="1">
    <location>
        <begin position="63"/>
        <end position="108"/>
    </location>
</feature>
<proteinExistence type="predicted"/>
<reference evidence="2 3" key="1">
    <citation type="submission" date="2023-12" db="EMBL/GenBank/DDBJ databases">
        <title>Streptomyces sp. V4-01.</title>
        <authorList>
            <person name="Somphong A."/>
            <person name="Phongsopitanun W."/>
        </authorList>
    </citation>
    <scope>NUCLEOTIDE SEQUENCE [LARGE SCALE GENOMIC DNA]</scope>
    <source>
        <strain evidence="2 3">V4-01</strain>
    </source>
</reference>
<dbReference type="CDD" id="cd16936">
    <property type="entry name" value="HATPase_RsbW-like"/>
    <property type="match status" value="1"/>
</dbReference>
<sequence>MVAQEVPTSTTMALPHGPTGVADARRRLRTDLYAHEVPDTVVDDAVLIISELLSNSCRHARPLGDADAGGEQAGQAGAQAPAGRFRTGARADAGPGAGAARTDAAATRTEIRPAPAGAGVLDPGIRAAWSVGEDGLLVLEVTDGGGPTRPHPASPSLTAHGGRGLGIVGSLALRWGVRDAPGEVTVWAVLPVRGRHARRDEPAGTGIGLPRGVPLDLPLDLAESLDDLG</sequence>
<dbReference type="PANTHER" id="PTHR35526">
    <property type="entry name" value="ANTI-SIGMA-F FACTOR RSBW-RELATED"/>
    <property type="match status" value="1"/>
</dbReference>
<evidence type="ECO:0000313" key="2">
    <source>
        <dbReference type="EMBL" id="MEE4541133.1"/>
    </source>
</evidence>
<name>A0ABU7P5N7_9ACTN</name>
<keyword evidence="2" id="KW-0547">Nucleotide-binding</keyword>
<dbReference type="GO" id="GO:0005524">
    <property type="term" value="F:ATP binding"/>
    <property type="evidence" value="ECO:0007669"/>
    <property type="project" value="UniProtKB-KW"/>
</dbReference>
<gene>
    <name evidence="2" type="ORF">V2S66_04010</name>
</gene>
<dbReference type="PANTHER" id="PTHR35526:SF3">
    <property type="entry name" value="ANTI-SIGMA-F FACTOR RSBW"/>
    <property type="match status" value="1"/>
</dbReference>
<feature type="compositionally biased region" description="Low complexity" evidence="1">
    <location>
        <begin position="65"/>
        <end position="108"/>
    </location>
</feature>
<protein>
    <submittedName>
        <fullName evidence="2">ATP-binding protein</fullName>
    </submittedName>
</protein>
<dbReference type="RefSeq" id="WP_330793232.1">
    <property type="nucleotide sequence ID" value="NZ_JAZEWV010000002.1"/>
</dbReference>
<keyword evidence="3" id="KW-1185">Reference proteome</keyword>
<dbReference type="InterPro" id="IPR050267">
    <property type="entry name" value="Anti-sigma-factor_SerPK"/>
</dbReference>
<dbReference type="InterPro" id="IPR036890">
    <property type="entry name" value="HATPase_C_sf"/>
</dbReference>
<dbReference type="Proteomes" id="UP001344658">
    <property type="component" value="Unassembled WGS sequence"/>
</dbReference>
<keyword evidence="2" id="KW-0067">ATP-binding</keyword>
<comment type="caution">
    <text evidence="2">The sequence shown here is derived from an EMBL/GenBank/DDBJ whole genome shotgun (WGS) entry which is preliminary data.</text>
</comment>
<evidence type="ECO:0000313" key="3">
    <source>
        <dbReference type="Proteomes" id="UP001344658"/>
    </source>
</evidence>
<evidence type="ECO:0000256" key="1">
    <source>
        <dbReference type="SAM" id="MobiDB-lite"/>
    </source>
</evidence>
<accession>A0ABU7P5N7</accession>
<dbReference type="EMBL" id="JAZEWV010000002">
    <property type="protein sequence ID" value="MEE4541133.1"/>
    <property type="molecule type" value="Genomic_DNA"/>
</dbReference>